<protein>
    <submittedName>
        <fullName evidence="1">Uncharacterized protein</fullName>
    </submittedName>
</protein>
<sequence length="70" mass="7689">VVQQQDGIVGAKRGELSSIFHDLSQRDQFPALEDWGISQTTLEDVFIKIVTDSDASLTVPDIVQDTTGKE</sequence>
<gene>
    <name evidence="1" type="ORF">BGZ97_004370</name>
</gene>
<accession>A0A9P6UGW3</accession>
<name>A0A9P6UGW3_9FUNG</name>
<proteinExistence type="predicted"/>
<comment type="caution">
    <text evidence="1">The sequence shown here is derived from an EMBL/GenBank/DDBJ whole genome shotgun (WGS) entry which is preliminary data.</text>
</comment>
<dbReference type="Proteomes" id="UP000823405">
    <property type="component" value="Unassembled WGS sequence"/>
</dbReference>
<organism evidence="1 2">
    <name type="scientific">Linnemannia gamsii</name>
    <dbReference type="NCBI Taxonomy" id="64522"/>
    <lineage>
        <taxon>Eukaryota</taxon>
        <taxon>Fungi</taxon>
        <taxon>Fungi incertae sedis</taxon>
        <taxon>Mucoromycota</taxon>
        <taxon>Mortierellomycotina</taxon>
        <taxon>Mortierellomycetes</taxon>
        <taxon>Mortierellales</taxon>
        <taxon>Mortierellaceae</taxon>
        <taxon>Linnemannia</taxon>
    </lineage>
</organism>
<keyword evidence="2" id="KW-1185">Reference proteome</keyword>
<dbReference type="EMBL" id="JAAAIN010002090">
    <property type="protein sequence ID" value="KAG0297034.1"/>
    <property type="molecule type" value="Genomic_DNA"/>
</dbReference>
<reference evidence="1" key="1">
    <citation type="journal article" date="2020" name="Fungal Divers.">
        <title>Resolving the Mortierellaceae phylogeny through synthesis of multi-gene phylogenetics and phylogenomics.</title>
        <authorList>
            <person name="Vandepol N."/>
            <person name="Liber J."/>
            <person name="Desiro A."/>
            <person name="Na H."/>
            <person name="Kennedy M."/>
            <person name="Barry K."/>
            <person name="Grigoriev I.V."/>
            <person name="Miller A.N."/>
            <person name="O'Donnell K."/>
            <person name="Stajich J.E."/>
            <person name="Bonito G."/>
        </authorList>
    </citation>
    <scope>NUCLEOTIDE SEQUENCE</scope>
    <source>
        <strain evidence="1">NVP60</strain>
    </source>
</reference>
<evidence type="ECO:0000313" key="1">
    <source>
        <dbReference type="EMBL" id="KAG0297034.1"/>
    </source>
</evidence>
<evidence type="ECO:0000313" key="2">
    <source>
        <dbReference type="Proteomes" id="UP000823405"/>
    </source>
</evidence>
<dbReference type="AlphaFoldDB" id="A0A9P6UGW3"/>
<feature type="non-terminal residue" evidence="1">
    <location>
        <position position="1"/>
    </location>
</feature>
<dbReference type="OrthoDB" id="8061355at2759"/>